<feature type="compositionally biased region" description="Low complexity" evidence="1">
    <location>
        <begin position="1"/>
        <end position="11"/>
    </location>
</feature>
<sequence>MSAHHQQQQHQDGAAAYNIPPEPTTPGTRAARDQDGACYYDGPIPGFADGAVYPFRQWEDHIDYLFFAEPTKNRNGGQVVYIKPWKGAREAPRIQLVDLTYDQALRVPFPLRGRTEKDGVVMGSDERPNLELSLDNAEALEAFLRRVDATIRRAASGSRFAKWFRGAKPTSRDSIIGDNYKPIVADPPPPQPGQPDKGYRPTVRTKLSLFNDRDANSNTLVWQATQVAGGFKMDQITDRAEIFARLKANVRVVPIVEITSLWFMTGNSWGVTVQMSEIVIMPSEERQRGVFHGMTIVNDDPQAAGGSPHQGNSPTVSGSPSGGAHNNNSDDGYGGQYDGQDGMPMDVVGQGFGAPADGAFPAFDGPA</sequence>
<organism evidence="2 3">
    <name type="scientific">Pandoravirus kuranda</name>
    <dbReference type="NCBI Taxonomy" id="3019033"/>
    <lineage>
        <taxon>Viruses</taxon>
        <taxon>Pandoravirus</taxon>
    </lineage>
</organism>
<dbReference type="EMBL" id="ON887157">
    <property type="protein sequence ID" value="WBR14419.1"/>
    <property type="molecule type" value="Genomic_DNA"/>
</dbReference>
<reference evidence="2" key="1">
    <citation type="submission" date="2022-06" db="EMBL/GenBank/DDBJ databases">
        <authorList>
            <person name="Legendre M."/>
            <person name="Claverie J.-M."/>
            <person name="Alempic J.-M."/>
            <person name="Abergel C."/>
        </authorList>
    </citation>
    <scope>NUCLEOTIDE SEQUENCE</scope>
    <source>
        <strain evidence="2">Kuranda</strain>
    </source>
</reference>
<evidence type="ECO:0000313" key="2">
    <source>
        <dbReference type="EMBL" id="WBR14419.1"/>
    </source>
</evidence>
<evidence type="ECO:0000313" key="3">
    <source>
        <dbReference type="Proteomes" id="UP001185135"/>
    </source>
</evidence>
<accession>A0AA95EDL3</accession>
<protein>
    <submittedName>
        <fullName evidence="2">Uncharacterized protein</fullName>
    </submittedName>
</protein>
<feature type="compositionally biased region" description="Polar residues" evidence="1">
    <location>
        <begin position="309"/>
        <end position="329"/>
    </location>
</feature>
<evidence type="ECO:0000256" key="1">
    <source>
        <dbReference type="SAM" id="MobiDB-lite"/>
    </source>
</evidence>
<proteinExistence type="predicted"/>
<gene>
    <name evidence="2" type="ORF">pkur_cds_244</name>
</gene>
<dbReference type="Proteomes" id="UP001185135">
    <property type="component" value="Segment"/>
</dbReference>
<feature type="compositionally biased region" description="Low complexity" evidence="1">
    <location>
        <begin position="353"/>
        <end position="367"/>
    </location>
</feature>
<feature type="region of interest" description="Disordered" evidence="1">
    <location>
        <begin position="1"/>
        <end position="34"/>
    </location>
</feature>
<feature type="region of interest" description="Disordered" evidence="1">
    <location>
        <begin position="297"/>
        <end position="367"/>
    </location>
</feature>
<name>A0AA95EDL3_9VIRU</name>
<feature type="region of interest" description="Disordered" evidence="1">
    <location>
        <begin position="174"/>
        <end position="199"/>
    </location>
</feature>